<reference evidence="3 4" key="1">
    <citation type="journal article" date="2012" name="Genome Biol.">
        <title>Genome and low-iron response of an oceanic diatom adapted to chronic iron limitation.</title>
        <authorList>
            <person name="Lommer M."/>
            <person name="Specht M."/>
            <person name="Roy A.S."/>
            <person name="Kraemer L."/>
            <person name="Andreson R."/>
            <person name="Gutowska M.A."/>
            <person name="Wolf J."/>
            <person name="Bergner S.V."/>
            <person name="Schilhabel M.B."/>
            <person name="Klostermeier U.C."/>
            <person name="Beiko R.G."/>
            <person name="Rosenstiel P."/>
            <person name="Hippler M."/>
            <person name="Laroche J."/>
        </authorList>
    </citation>
    <scope>NUCLEOTIDE SEQUENCE [LARGE SCALE GENOMIC DNA]</scope>
    <source>
        <strain evidence="3 4">CCMP1005</strain>
    </source>
</reference>
<gene>
    <name evidence="3" type="ORF">THAOC_28903</name>
</gene>
<organism evidence="3 4">
    <name type="scientific">Thalassiosira oceanica</name>
    <name type="common">Marine diatom</name>
    <dbReference type="NCBI Taxonomy" id="159749"/>
    <lineage>
        <taxon>Eukaryota</taxon>
        <taxon>Sar</taxon>
        <taxon>Stramenopiles</taxon>
        <taxon>Ochrophyta</taxon>
        <taxon>Bacillariophyta</taxon>
        <taxon>Coscinodiscophyceae</taxon>
        <taxon>Thalassiosirophycidae</taxon>
        <taxon>Thalassiosirales</taxon>
        <taxon>Thalassiosiraceae</taxon>
        <taxon>Thalassiosira</taxon>
    </lineage>
</organism>
<feature type="transmembrane region" description="Helical" evidence="2">
    <location>
        <begin position="36"/>
        <end position="56"/>
    </location>
</feature>
<feature type="compositionally biased region" description="Polar residues" evidence="1">
    <location>
        <begin position="88"/>
        <end position="97"/>
    </location>
</feature>
<feature type="region of interest" description="Disordered" evidence="1">
    <location>
        <begin position="80"/>
        <end position="102"/>
    </location>
</feature>
<keyword evidence="2" id="KW-0812">Transmembrane</keyword>
<feature type="non-terminal residue" evidence="3">
    <location>
        <position position="119"/>
    </location>
</feature>
<dbReference type="AlphaFoldDB" id="K0RF62"/>
<proteinExistence type="predicted"/>
<sequence>MDTNNRNPSYPTCLAYATYAEQFGLRTSDCPLEFGAAAYALLGWILLDLGVIWLCHVEPGPLLSPRVLAREIMSAARTGGGRACMHPSTASGEQSDSGGFLLHDDVKSGDVIVGISEKS</sequence>
<evidence type="ECO:0000256" key="1">
    <source>
        <dbReference type="SAM" id="MobiDB-lite"/>
    </source>
</evidence>
<evidence type="ECO:0000313" key="3">
    <source>
        <dbReference type="EMBL" id="EJK51880.1"/>
    </source>
</evidence>
<accession>K0RF62</accession>
<dbReference type="Proteomes" id="UP000266841">
    <property type="component" value="Unassembled WGS sequence"/>
</dbReference>
<keyword evidence="4" id="KW-1185">Reference proteome</keyword>
<keyword evidence="2" id="KW-0472">Membrane</keyword>
<comment type="caution">
    <text evidence="3">The sequence shown here is derived from an EMBL/GenBank/DDBJ whole genome shotgun (WGS) entry which is preliminary data.</text>
</comment>
<protein>
    <submittedName>
        <fullName evidence="3">Uncharacterized protein</fullName>
    </submittedName>
</protein>
<evidence type="ECO:0000256" key="2">
    <source>
        <dbReference type="SAM" id="Phobius"/>
    </source>
</evidence>
<evidence type="ECO:0000313" key="4">
    <source>
        <dbReference type="Proteomes" id="UP000266841"/>
    </source>
</evidence>
<dbReference type="EMBL" id="AGNL01040832">
    <property type="protein sequence ID" value="EJK51880.1"/>
    <property type="molecule type" value="Genomic_DNA"/>
</dbReference>
<name>K0RF62_THAOC</name>
<keyword evidence="2" id="KW-1133">Transmembrane helix</keyword>